<proteinExistence type="predicted"/>
<reference evidence="1" key="1">
    <citation type="submission" date="2023-07" db="EMBL/GenBank/DDBJ databases">
        <title>Sorghum-associated microbial communities from plants grown in Nebraska, USA.</title>
        <authorList>
            <person name="Schachtman D."/>
        </authorList>
    </citation>
    <scope>NUCLEOTIDE SEQUENCE</scope>
    <source>
        <strain evidence="1">BE46</strain>
    </source>
</reference>
<dbReference type="Proteomes" id="UP001259420">
    <property type="component" value="Unassembled WGS sequence"/>
</dbReference>
<gene>
    <name evidence="1" type="ORF">J2X87_000449</name>
</gene>
<dbReference type="EMBL" id="JAVDSD010000001">
    <property type="protein sequence ID" value="MDR6605398.1"/>
    <property type="molecule type" value="Genomic_DNA"/>
</dbReference>
<comment type="caution">
    <text evidence="1">The sequence shown here is derived from an EMBL/GenBank/DDBJ whole genome shotgun (WGS) entry which is preliminary data.</text>
</comment>
<evidence type="ECO:0000313" key="1">
    <source>
        <dbReference type="EMBL" id="MDR6605398.1"/>
    </source>
</evidence>
<accession>A0ACC6JG73</accession>
<organism evidence="1 2">
    <name type="scientific">Pseudomonas synxantha</name>
    <dbReference type="NCBI Taxonomy" id="47883"/>
    <lineage>
        <taxon>Bacteria</taxon>
        <taxon>Pseudomonadati</taxon>
        <taxon>Pseudomonadota</taxon>
        <taxon>Gammaproteobacteria</taxon>
        <taxon>Pseudomonadales</taxon>
        <taxon>Pseudomonadaceae</taxon>
        <taxon>Pseudomonas</taxon>
    </lineage>
</organism>
<evidence type="ECO:0000313" key="2">
    <source>
        <dbReference type="Proteomes" id="UP001259420"/>
    </source>
</evidence>
<name>A0ACC6JG73_9PSED</name>
<protein>
    <submittedName>
        <fullName evidence="1">Leucine-rich repeat (LRR) protein</fullName>
    </submittedName>
</protein>
<sequence>MSIDTEQPDTASASFTQDAHFQHLMSAIPPWLAQASAQRRDTLKGISPRLSNDFKEVSRSQHARLRELNARHWTAQNRVDRALANLQNADAFAEPLLQAAIKERFGLTLDVRQTFLRLYIPAHIPWLRLKSGAARIWTVSLLDAALHNFESSETEDDAFEPASTYINAPSSTGQLHQLPDILPTMPIAAFTRLCRELDIGERYKEHLEDNLGIHNPVATAVLQSRIKNSQKAALTTALHMAHLQNKISGDTHELIVGLRDGHQNSNLRCHEITIMNANLTGIILLAPDLERSRKTVRVVAYIPDDPEHPLKEYASTGAFAQELTQRLRNSDYQRFFSRFVDHQDRGHFFAQLNNRLAPITWQPVSSGDPRPTWREHPNQRPNLQMTAMPIQGDLWIHLYQRKLDKILNDARVIAVSTALVDQKARWALWDSFTEIASALLNVAAFIALPFVPLLGEAMLAYIAYQLLDETFEGIVDWAEGQTTEALEHFMTTVESAVQLGIFAAGGALVVGEFRSVLPREIVEFIDRFKPVKIPSGETRYWKPDLVPYEQRTELPKGSTTNDRGLQIHQGKALLKLDEKLYAVIEDPETGQPHIDHPTRPDAYKPALKHNGEGIWQTEVDQPLEWDQSRLLHRIGPDMERFSTRERERMLKISGVHENALRKMHVDVERLPPLLADTLKRFRIEQDIQTFIDQMNSDRPEDFLKADPVTQLELLHENGYWPGQKNLRLIDGQGQTLWQSHHTGAPDLQIDVRQLNDGDLLKTLLLALNESEIKTLLGEEFGAPITRLDIRTRTLRRTLAQIAERKRETLFDYRYRRLEHGASGLAQTIISSEPGLPRSLADAVLDTASEQERQQLERGTLPARLADLSREAGLQTRVSRAYEGLELKSTANNLDTQRLALHSLEHLPGWSGQLRIELHQYNYGGQLIDSVGNTDAPLRKVLVMTEEGPFQAYDGTGQALHSTSDFYTSLLQAFPDSERNALRLNIGEGEKLRQSIGEHALSREELRALLSHHPVFKPTYDPSIMRLLGGADGYRPLPKQTPTLQARAQVLFPHLTAEHLQAFVERLQQHPSGPRAELTRLIAEHERLRDGLQNWVSDIPQLIPDTDVEISVAQLTQQQRNRRQFMNELLDLWRRQTTHPPTDTSHVDFMFSQPILGELPALDIEFTRVSNLILQGHGATRGVNEFLRGFPGLRRLVLRNFSLGDLPEAISLWPRLNELILSDCGLILTPETQATISALDQLLTLDLYRNPLGLFPSLENMPSLDYIDLSETGAPTFPAGLLTRPHLQTALLNNNRIAELPTALFDLPRERQNGFDLGGNPIAAADRERIKRYFMQTGQDFGFFAEQDDIHRLQRLYPGLDQEQASDFIYRLPGTLADGRTELARLEAEYETLRSTLEVWTTDTPTNHPISGQPLTPQERTFEELNRFEFKRNLEKCWRHETNMDDLNAAPEPTYELTLTINITGNLPVLDADFSHVSMLYMHSHAGLTSGAGHFLEYFPRLKSLTIREYALGEIPEAVFRMGDLTALALTRSQVTLTTQSVIELAQMEHMDYLELSNNPLGLAPDVSQMPDLSTLLLNSTGITELPKGLLQLKSLDVADLSANQITEIPSDILELPLEIAESINLRGNPLNEQSLQTLIAYFKKNTTDFGVEAVIQRAEMEVSTSEDSEPDE</sequence>
<keyword evidence="2" id="KW-1185">Reference proteome</keyword>